<dbReference type="EMBL" id="UHAP01000001">
    <property type="protein sequence ID" value="SUK41599.1"/>
    <property type="molecule type" value="Genomic_DNA"/>
</dbReference>
<gene>
    <name evidence="1" type="ORF">NCTC6133_01439</name>
</gene>
<organism evidence="1 2">
    <name type="scientific">Staphylococcus aureus</name>
    <dbReference type="NCBI Taxonomy" id="1280"/>
    <lineage>
        <taxon>Bacteria</taxon>
        <taxon>Bacillati</taxon>
        <taxon>Bacillota</taxon>
        <taxon>Bacilli</taxon>
        <taxon>Bacillales</taxon>
        <taxon>Staphylococcaceae</taxon>
        <taxon>Staphylococcus</taxon>
    </lineage>
</organism>
<accession>A0A380DR66</accession>
<reference evidence="1 2" key="1">
    <citation type="submission" date="2018-06" db="EMBL/GenBank/DDBJ databases">
        <authorList>
            <consortium name="Pathogen Informatics"/>
            <person name="Doyle S."/>
        </authorList>
    </citation>
    <scope>NUCLEOTIDE SEQUENCE [LARGE SCALE GENOMIC DNA]</scope>
    <source>
        <strain evidence="1 2">NCTC6133</strain>
    </source>
</reference>
<keyword evidence="1" id="KW-0560">Oxidoreductase</keyword>
<sequence>MSLHLLNYKNGREPLMSEAGLFHIAIKTTSN</sequence>
<dbReference type="Proteomes" id="UP000255091">
    <property type="component" value="Unassembled WGS sequence"/>
</dbReference>
<dbReference type="AlphaFoldDB" id="A0A380DR66"/>
<proteinExistence type="predicted"/>
<keyword evidence="1" id="KW-0223">Dioxygenase</keyword>
<evidence type="ECO:0000313" key="2">
    <source>
        <dbReference type="Proteomes" id="UP000255091"/>
    </source>
</evidence>
<dbReference type="GO" id="GO:0051213">
    <property type="term" value="F:dioxygenase activity"/>
    <property type="evidence" value="ECO:0007669"/>
    <property type="project" value="UniProtKB-KW"/>
</dbReference>
<protein>
    <submittedName>
        <fullName evidence="1">Ring-cleavage extradiol dioxygenase</fullName>
    </submittedName>
</protein>
<evidence type="ECO:0000313" key="1">
    <source>
        <dbReference type="EMBL" id="SUK41599.1"/>
    </source>
</evidence>
<name>A0A380DR66_STAAU</name>